<dbReference type="Pfam" id="PF11017">
    <property type="entry name" value="DUF2855"/>
    <property type="match status" value="1"/>
</dbReference>
<dbReference type="AlphaFoldDB" id="A0AAJ0H511"/>
<name>A0AAJ0H511_9PEZI</name>
<gene>
    <name evidence="1" type="ORF">B0T25DRAFT_586309</name>
</gene>
<dbReference type="EMBL" id="JAUIQD010000009">
    <property type="protein sequence ID" value="KAK3339727.1"/>
    <property type="molecule type" value="Genomic_DNA"/>
</dbReference>
<reference evidence="1" key="2">
    <citation type="submission" date="2023-06" db="EMBL/GenBank/DDBJ databases">
        <authorList>
            <consortium name="Lawrence Berkeley National Laboratory"/>
            <person name="Haridas S."/>
            <person name="Hensen N."/>
            <person name="Bonometti L."/>
            <person name="Westerberg I."/>
            <person name="Brannstrom I.O."/>
            <person name="Guillou S."/>
            <person name="Cros-Aarteil S."/>
            <person name="Calhoun S."/>
            <person name="Kuo A."/>
            <person name="Mondo S."/>
            <person name="Pangilinan J."/>
            <person name="Riley R."/>
            <person name="Labutti K."/>
            <person name="Andreopoulos B."/>
            <person name="Lipzen A."/>
            <person name="Chen C."/>
            <person name="Yanf M."/>
            <person name="Daum C."/>
            <person name="Ng V."/>
            <person name="Clum A."/>
            <person name="Steindorff A."/>
            <person name="Ohm R."/>
            <person name="Martin F."/>
            <person name="Silar P."/>
            <person name="Natvig D."/>
            <person name="Lalanne C."/>
            <person name="Gautier V."/>
            <person name="Ament-Velasquez S.L."/>
            <person name="Kruys A."/>
            <person name="Hutchinson M.I."/>
            <person name="Powell A.J."/>
            <person name="Barry K."/>
            <person name="Miller A.N."/>
            <person name="Grigoriev I.V."/>
            <person name="Debuchy R."/>
            <person name="Gladieux P."/>
            <person name="Thoren M.H."/>
            <person name="Johannesson H."/>
        </authorList>
    </citation>
    <scope>NUCLEOTIDE SEQUENCE</scope>
    <source>
        <strain evidence="1">CBS 955.72</strain>
    </source>
</reference>
<comment type="caution">
    <text evidence="1">The sequence shown here is derived from an EMBL/GenBank/DDBJ whole genome shotgun (WGS) entry which is preliminary data.</text>
</comment>
<protein>
    <submittedName>
        <fullName evidence="1">Uncharacterized protein</fullName>
    </submittedName>
</protein>
<proteinExistence type="predicted"/>
<evidence type="ECO:0000313" key="1">
    <source>
        <dbReference type="EMBL" id="KAK3339727.1"/>
    </source>
</evidence>
<dbReference type="Proteomes" id="UP001275084">
    <property type="component" value="Unassembled WGS sequence"/>
</dbReference>
<evidence type="ECO:0000313" key="2">
    <source>
        <dbReference type="Proteomes" id="UP001275084"/>
    </source>
</evidence>
<dbReference type="InterPro" id="IPR021276">
    <property type="entry name" value="DUF2855"/>
</dbReference>
<accession>A0AAJ0H511</accession>
<organism evidence="1 2">
    <name type="scientific">Lasiosphaeria hispida</name>
    <dbReference type="NCBI Taxonomy" id="260671"/>
    <lineage>
        <taxon>Eukaryota</taxon>
        <taxon>Fungi</taxon>
        <taxon>Dikarya</taxon>
        <taxon>Ascomycota</taxon>
        <taxon>Pezizomycotina</taxon>
        <taxon>Sordariomycetes</taxon>
        <taxon>Sordariomycetidae</taxon>
        <taxon>Sordariales</taxon>
        <taxon>Lasiosphaeriaceae</taxon>
        <taxon>Lasiosphaeria</taxon>
    </lineage>
</organism>
<reference evidence="1" key="1">
    <citation type="journal article" date="2023" name="Mol. Phylogenet. Evol.">
        <title>Genome-scale phylogeny and comparative genomics of the fungal order Sordariales.</title>
        <authorList>
            <person name="Hensen N."/>
            <person name="Bonometti L."/>
            <person name="Westerberg I."/>
            <person name="Brannstrom I.O."/>
            <person name="Guillou S."/>
            <person name="Cros-Aarteil S."/>
            <person name="Calhoun S."/>
            <person name="Haridas S."/>
            <person name="Kuo A."/>
            <person name="Mondo S."/>
            <person name="Pangilinan J."/>
            <person name="Riley R."/>
            <person name="LaButti K."/>
            <person name="Andreopoulos B."/>
            <person name="Lipzen A."/>
            <person name="Chen C."/>
            <person name="Yan M."/>
            <person name="Daum C."/>
            <person name="Ng V."/>
            <person name="Clum A."/>
            <person name="Steindorff A."/>
            <person name="Ohm R.A."/>
            <person name="Martin F."/>
            <person name="Silar P."/>
            <person name="Natvig D.O."/>
            <person name="Lalanne C."/>
            <person name="Gautier V."/>
            <person name="Ament-Velasquez S.L."/>
            <person name="Kruys A."/>
            <person name="Hutchinson M.I."/>
            <person name="Powell A.J."/>
            <person name="Barry K."/>
            <person name="Miller A.N."/>
            <person name="Grigoriev I.V."/>
            <person name="Debuchy R."/>
            <person name="Gladieux P."/>
            <person name="Hiltunen Thoren M."/>
            <person name="Johannesson H."/>
        </authorList>
    </citation>
    <scope>NUCLEOTIDE SEQUENCE</scope>
    <source>
        <strain evidence="1">CBS 955.72</strain>
    </source>
</reference>
<sequence>MSIHLTSKTSHTTTHIVPLLTPPPPLPPSSVRIRPRLLALTTNTFTYAIRGALRIPGLAWWDTWPTPAPSSLPAPFADTISEYARVSAWGYSEVVESRVGGLEVGTWLWGYQPIGTAGEVLALVEGERGWREVSERRRGLVGMYNSYVAVSAPEAEDKEGRGWDAVMGVPFQTGYMLNRVVFDWDGAGVHPLGRGAWGAEDAELTGAVVVLLAVSGKTGLAFANQLRRGRPPAKQPARVVAVGSAQSRGFSAQTGWFDDVLVYGDVERDDGVARVWGGENGDAKVVLVNFGARGDAADRWADALRHKSRRFRVVLVGGDPDATTRGDLAGRAADPSSGVVQVNAGGLRETAVAKLGAAAFFSGQDAAWEQFKANGVVPGLSLSWGRGIDALQEGWNALAKGEYGPEVGLVYELE</sequence>
<keyword evidence="2" id="KW-1185">Reference proteome</keyword>